<name>A0A6C0CMU4_9ZZZZ</name>
<accession>A0A6C0CMU4</accession>
<organism evidence="1">
    <name type="scientific">viral metagenome</name>
    <dbReference type="NCBI Taxonomy" id="1070528"/>
    <lineage>
        <taxon>unclassified sequences</taxon>
        <taxon>metagenomes</taxon>
        <taxon>organismal metagenomes</taxon>
    </lineage>
</organism>
<protein>
    <submittedName>
        <fullName evidence="1">Uncharacterized protein</fullName>
    </submittedName>
</protein>
<reference evidence="1" key="1">
    <citation type="journal article" date="2020" name="Nature">
        <title>Giant virus diversity and host interactions through global metagenomics.</title>
        <authorList>
            <person name="Schulz F."/>
            <person name="Roux S."/>
            <person name="Paez-Espino D."/>
            <person name="Jungbluth S."/>
            <person name="Walsh D.A."/>
            <person name="Denef V.J."/>
            <person name="McMahon K.D."/>
            <person name="Konstantinidis K.T."/>
            <person name="Eloe-Fadrosh E.A."/>
            <person name="Kyrpides N.C."/>
            <person name="Woyke T."/>
        </authorList>
    </citation>
    <scope>NUCLEOTIDE SEQUENCE</scope>
    <source>
        <strain evidence="1">GVMAG-M-3300021375-17</strain>
    </source>
</reference>
<dbReference type="AlphaFoldDB" id="A0A6C0CMU4"/>
<proteinExistence type="predicted"/>
<sequence length="75" mass="9033">MLDYKNNLLSEEWDYIDIKNSEIYNITVFDDGNQRHESLKNEWYLFGIWKGKCALVNKHNPDIIIQSISRWKITN</sequence>
<dbReference type="EMBL" id="MN739454">
    <property type="protein sequence ID" value="QHT05442.1"/>
    <property type="molecule type" value="Genomic_DNA"/>
</dbReference>
<evidence type="ECO:0000313" key="1">
    <source>
        <dbReference type="EMBL" id="QHT05442.1"/>
    </source>
</evidence>